<proteinExistence type="predicted"/>
<evidence type="ECO:0000313" key="1">
    <source>
        <dbReference type="EMBL" id="PKU73253.1"/>
    </source>
</evidence>
<dbReference type="InterPro" id="IPR008896">
    <property type="entry name" value="TIC214"/>
</dbReference>
<name>A0A2I0WC76_9ASPA</name>
<dbReference type="Pfam" id="PF05758">
    <property type="entry name" value="Ycf1"/>
    <property type="match status" value="1"/>
</dbReference>
<dbReference type="Proteomes" id="UP000233837">
    <property type="component" value="Unassembled WGS sequence"/>
</dbReference>
<dbReference type="GO" id="GO:0016020">
    <property type="term" value="C:membrane"/>
    <property type="evidence" value="ECO:0007669"/>
    <property type="project" value="InterPro"/>
</dbReference>
<accession>A0A2I0WC76</accession>
<evidence type="ECO:0000313" key="2">
    <source>
        <dbReference type="Proteomes" id="UP000233837"/>
    </source>
</evidence>
<gene>
    <name evidence="1" type="primary">ycf1</name>
    <name evidence="1" type="ORF">MA16_Dca017359</name>
</gene>
<organism evidence="1 2">
    <name type="scientific">Dendrobium catenatum</name>
    <dbReference type="NCBI Taxonomy" id="906689"/>
    <lineage>
        <taxon>Eukaryota</taxon>
        <taxon>Viridiplantae</taxon>
        <taxon>Streptophyta</taxon>
        <taxon>Embryophyta</taxon>
        <taxon>Tracheophyta</taxon>
        <taxon>Spermatophyta</taxon>
        <taxon>Magnoliopsida</taxon>
        <taxon>Liliopsida</taxon>
        <taxon>Asparagales</taxon>
        <taxon>Orchidaceae</taxon>
        <taxon>Epidendroideae</taxon>
        <taxon>Malaxideae</taxon>
        <taxon>Dendrobiinae</taxon>
        <taxon>Dendrobium</taxon>
    </lineage>
</organism>
<protein>
    <submittedName>
        <fullName evidence="1">Membrane protein ycf1</fullName>
    </submittedName>
</protein>
<dbReference type="STRING" id="906689.A0A2I0WC76"/>
<dbReference type="AlphaFoldDB" id="A0A2I0WC76"/>
<reference evidence="1 2" key="2">
    <citation type="journal article" date="2017" name="Nature">
        <title>The Apostasia genome and the evolution of orchids.</title>
        <authorList>
            <person name="Zhang G.Q."/>
            <person name="Liu K.W."/>
            <person name="Li Z."/>
            <person name="Lohaus R."/>
            <person name="Hsiao Y.Y."/>
            <person name="Niu S.C."/>
            <person name="Wang J.Y."/>
            <person name="Lin Y.C."/>
            <person name="Xu Q."/>
            <person name="Chen L.J."/>
            <person name="Yoshida K."/>
            <person name="Fujiwara S."/>
            <person name="Wang Z.W."/>
            <person name="Zhang Y.Q."/>
            <person name="Mitsuda N."/>
            <person name="Wang M."/>
            <person name="Liu G.H."/>
            <person name="Pecoraro L."/>
            <person name="Huang H.X."/>
            <person name="Xiao X.J."/>
            <person name="Lin M."/>
            <person name="Wu X.Y."/>
            <person name="Wu W.L."/>
            <person name="Chen Y.Y."/>
            <person name="Chang S.B."/>
            <person name="Sakamoto S."/>
            <person name="Ohme-Takagi M."/>
            <person name="Yagi M."/>
            <person name="Zeng S.J."/>
            <person name="Shen C.Y."/>
            <person name="Yeh C.M."/>
            <person name="Luo Y.B."/>
            <person name="Tsai W.C."/>
            <person name="Van de Peer Y."/>
            <person name="Liu Z.J."/>
        </authorList>
    </citation>
    <scope>NUCLEOTIDE SEQUENCE [LARGE SCALE GENOMIC DNA]</scope>
    <source>
        <tissue evidence="1">The whole plant</tissue>
    </source>
</reference>
<dbReference type="EMBL" id="KZ502764">
    <property type="protein sequence ID" value="PKU73253.1"/>
    <property type="molecule type" value="Genomic_DNA"/>
</dbReference>
<reference evidence="1 2" key="1">
    <citation type="journal article" date="2016" name="Sci. Rep.">
        <title>The Dendrobium catenatum Lindl. genome sequence provides insights into polysaccharide synthase, floral development and adaptive evolution.</title>
        <authorList>
            <person name="Zhang G.Q."/>
            <person name="Xu Q."/>
            <person name="Bian C."/>
            <person name="Tsai W.C."/>
            <person name="Yeh C.M."/>
            <person name="Liu K.W."/>
            <person name="Yoshida K."/>
            <person name="Zhang L.S."/>
            <person name="Chang S.B."/>
            <person name="Chen F."/>
            <person name="Shi Y."/>
            <person name="Su Y.Y."/>
            <person name="Zhang Y.Q."/>
            <person name="Chen L.J."/>
            <person name="Yin Y."/>
            <person name="Lin M."/>
            <person name="Huang H."/>
            <person name="Deng H."/>
            <person name="Wang Z.W."/>
            <person name="Zhu S.L."/>
            <person name="Zhao X."/>
            <person name="Deng C."/>
            <person name="Niu S.C."/>
            <person name="Huang J."/>
            <person name="Wang M."/>
            <person name="Liu G.H."/>
            <person name="Yang H.J."/>
            <person name="Xiao X.J."/>
            <person name="Hsiao Y.Y."/>
            <person name="Wu W.L."/>
            <person name="Chen Y.Y."/>
            <person name="Mitsuda N."/>
            <person name="Ohme-Takagi M."/>
            <person name="Luo Y.B."/>
            <person name="Van de Peer Y."/>
            <person name="Liu Z.J."/>
        </authorList>
    </citation>
    <scope>NUCLEOTIDE SEQUENCE [LARGE SCALE GENOMIC DNA]</scope>
    <source>
        <tissue evidence="1">The whole plant</tissue>
    </source>
</reference>
<keyword evidence="2" id="KW-1185">Reference proteome</keyword>
<sequence>MRNLIIQCVFPSNLFFQLFNHFLLPSSTLARLVNISMFRCNNKILFLAEQVQVLVA</sequence>